<accession>A0A9N9G683</accession>
<protein>
    <submittedName>
        <fullName evidence="2">5505_t:CDS:1</fullName>
    </submittedName>
</protein>
<proteinExistence type="predicted"/>
<feature type="compositionally biased region" description="Polar residues" evidence="1">
    <location>
        <begin position="68"/>
        <end position="86"/>
    </location>
</feature>
<comment type="caution">
    <text evidence="2">The sequence shown here is derived from an EMBL/GenBank/DDBJ whole genome shotgun (WGS) entry which is preliminary data.</text>
</comment>
<organism evidence="2 3">
    <name type="scientific">Diversispora eburnea</name>
    <dbReference type="NCBI Taxonomy" id="1213867"/>
    <lineage>
        <taxon>Eukaryota</taxon>
        <taxon>Fungi</taxon>
        <taxon>Fungi incertae sedis</taxon>
        <taxon>Mucoromycota</taxon>
        <taxon>Glomeromycotina</taxon>
        <taxon>Glomeromycetes</taxon>
        <taxon>Diversisporales</taxon>
        <taxon>Diversisporaceae</taxon>
        <taxon>Diversispora</taxon>
    </lineage>
</organism>
<evidence type="ECO:0000313" key="3">
    <source>
        <dbReference type="Proteomes" id="UP000789706"/>
    </source>
</evidence>
<evidence type="ECO:0000256" key="1">
    <source>
        <dbReference type="SAM" id="MobiDB-lite"/>
    </source>
</evidence>
<reference evidence="2" key="1">
    <citation type="submission" date="2021-06" db="EMBL/GenBank/DDBJ databases">
        <authorList>
            <person name="Kallberg Y."/>
            <person name="Tangrot J."/>
            <person name="Rosling A."/>
        </authorList>
    </citation>
    <scope>NUCLEOTIDE SEQUENCE</scope>
    <source>
        <strain evidence="2">AZ414A</strain>
    </source>
</reference>
<dbReference type="Proteomes" id="UP000789706">
    <property type="component" value="Unassembled WGS sequence"/>
</dbReference>
<gene>
    <name evidence="2" type="ORF">DEBURN_LOCUS8888</name>
</gene>
<dbReference type="OrthoDB" id="2331621at2759"/>
<feature type="region of interest" description="Disordered" evidence="1">
    <location>
        <begin position="64"/>
        <end position="86"/>
    </location>
</feature>
<name>A0A9N9G683_9GLOM</name>
<sequence>MYKTCRYRWSFRSYDKGKASQQSNVTIGNDDDDVEFMQGLGLIAEKDSSSVSVEITKQVNVKDRGTSPFANNPVTTQEQATSPIANNSLSTQEQATNPITNEKASPKIAREQDKLLELIRELSSPVEGETAEIKKGESENSLARLYQKALKAKNRVTQAYQEEIRCWYYYAEEFEKKVMSIRDNDRRIGDQQARTKVYDEIRDHLSGITKDTLRKKTQRARAIYNLFKKIGVKKIKRVHSYSADAIASLTVSQMQTIIDRVTNSLPIA</sequence>
<keyword evidence="3" id="KW-1185">Reference proteome</keyword>
<dbReference type="EMBL" id="CAJVPK010001463">
    <property type="protein sequence ID" value="CAG8587653.1"/>
    <property type="molecule type" value="Genomic_DNA"/>
</dbReference>
<evidence type="ECO:0000313" key="2">
    <source>
        <dbReference type="EMBL" id="CAG8587653.1"/>
    </source>
</evidence>
<dbReference type="AlphaFoldDB" id="A0A9N9G683"/>